<dbReference type="PANTHER" id="PTHR30456:SF0">
    <property type="entry name" value="PYRIDOXINE 5'-PHOSPHATE SYNTHASE"/>
    <property type="match status" value="1"/>
</dbReference>
<comment type="similarity">
    <text evidence="4">Belongs to the PNP synthase family.</text>
</comment>
<sequence length="245" mass="27005">MAVLNVNIDHVATVRQARKADEPDPVWAAVQCELAGANGITAHLRQDRRHINDRDVELLNRTVASKFNLEMSVADEIVRIAEKIVPQQVTLVPEKREELTTEGGLDCIKGQKRLAEAIKKLKKKKIIISAFIVPDPDQIQAAADLGCQAIELHTGMYANAVTARDIKKQLDCLVKGRDTAEALGLTIHAGHGLTYRNIIPVARIARLCEFNIGHSIVARSTLVGIHAATRQMIELLEKAQSSEMY</sequence>
<comment type="subcellular location">
    <subcellularLocation>
        <location evidence="4">Cytoplasm</location>
    </subcellularLocation>
</comment>
<evidence type="ECO:0000256" key="2">
    <source>
        <dbReference type="ARBA" id="ARBA00022679"/>
    </source>
</evidence>
<dbReference type="UniPathway" id="UPA00244">
    <property type="reaction ID" value="UER00313"/>
</dbReference>
<dbReference type="SUPFAM" id="SSF63892">
    <property type="entry name" value="Pyridoxine 5'-phosphate synthase"/>
    <property type="match status" value="1"/>
</dbReference>
<evidence type="ECO:0000313" key="6">
    <source>
        <dbReference type="EMBL" id="AQQ71465.1"/>
    </source>
</evidence>
<dbReference type="AlphaFoldDB" id="A0A1Q2MFI0"/>
<dbReference type="RefSeq" id="WP_146683635.1">
    <property type="nucleotide sequence ID" value="NZ_CP019646.1"/>
</dbReference>
<dbReference type="NCBIfam" id="TIGR00559">
    <property type="entry name" value="pdxJ"/>
    <property type="match status" value="1"/>
</dbReference>
<dbReference type="OrthoDB" id="9806590at2"/>
<keyword evidence="1 4" id="KW-0963">Cytoplasm</keyword>
<dbReference type="GO" id="GO:0005829">
    <property type="term" value="C:cytosol"/>
    <property type="evidence" value="ECO:0007669"/>
    <property type="project" value="TreeGrafter"/>
</dbReference>
<comment type="subunit">
    <text evidence="4">Homooctamer; tetramer of dimers.</text>
</comment>
<proteinExistence type="inferred from homology"/>
<dbReference type="Gene3D" id="3.20.20.70">
    <property type="entry name" value="Aldolase class I"/>
    <property type="match status" value="1"/>
</dbReference>
<dbReference type="NCBIfam" id="NF003625">
    <property type="entry name" value="PRK05265.1-3"/>
    <property type="match status" value="1"/>
</dbReference>
<feature type="active site" description="Proton acceptor" evidence="4">
    <location>
        <position position="70"/>
    </location>
</feature>
<evidence type="ECO:0000256" key="3">
    <source>
        <dbReference type="ARBA" id="ARBA00023096"/>
    </source>
</evidence>
<dbReference type="PANTHER" id="PTHR30456">
    <property type="entry name" value="PYRIDOXINE 5'-PHOSPHATE SYNTHASE"/>
    <property type="match status" value="1"/>
</dbReference>
<dbReference type="GO" id="GO:0008615">
    <property type="term" value="P:pyridoxine biosynthetic process"/>
    <property type="evidence" value="ECO:0007669"/>
    <property type="project" value="UniProtKB-UniRule"/>
</dbReference>
<feature type="binding site" evidence="4">
    <location>
        <position position="192"/>
    </location>
    <ligand>
        <name>3-amino-2-oxopropyl phosphate</name>
        <dbReference type="ChEBI" id="CHEBI:57279"/>
    </ligand>
</feature>
<dbReference type="STRING" id="1851148.SMSP2_01839"/>
<feature type="site" description="Transition state stabilizer" evidence="4">
    <location>
        <position position="151"/>
    </location>
</feature>
<feature type="active site" description="Proton donor" evidence="4">
    <location>
        <position position="191"/>
    </location>
</feature>
<evidence type="ECO:0000313" key="7">
    <source>
        <dbReference type="Proteomes" id="UP000188181"/>
    </source>
</evidence>
<evidence type="ECO:0000256" key="4">
    <source>
        <dbReference type="HAMAP-Rule" id="MF_00279"/>
    </source>
</evidence>
<accession>A0A1Q2MFI0</accession>
<keyword evidence="2 4" id="KW-0808">Transferase</keyword>
<dbReference type="HAMAP" id="MF_00279">
    <property type="entry name" value="PdxJ"/>
    <property type="match status" value="1"/>
</dbReference>
<feature type="binding site" evidence="4">
    <location>
        <begin position="213"/>
        <end position="214"/>
    </location>
    <ligand>
        <name>3-amino-2-oxopropyl phosphate</name>
        <dbReference type="ChEBI" id="CHEBI:57279"/>
    </ligand>
</feature>
<dbReference type="InterPro" id="IPR004569">
    <property type="entry name" value="PyrdxlP_synth_PdxJ"/>
</dbReference>
<feature type="binding site" evidence="4">
    <location>
        <position position="45"/>
    </location>
    <ligand>
        <name>1-deoxy-D-xylulose 5-phosphate</name>
        <dbReference type="ChEBI" id="CHEBI:57792"/>
    </ligand>
</feature>
<dbReference type="GO" id="GO:0033856">
    <property type="term" value="F:pyridoxine 5'-phosphate synthase activity"/>
    <property type="evidence" value="ECO:0007669"/>
    <property type="project" value="UniProtKB-UniRule"/>
</dbReference>
<comment type="catalytic activity">
    <reaction evidence="4">
        <text>3-amino-2-oxopropyl phosphate + 1-deoxy-D-xylulose 5-phosphate = pyridoxine 5'-phosphate + phosphate + 2 H2O + H(+)</text>
        <dbReference type="Rhea" id="RHEA:15265"/>
        <dbReference type="ChEBI" id="CHEBI:15377"/>
        <dbReference type="ChEBI" id="CHEBI:15378"/>
        <dbReference type="ChEBI" id="CHEBI:43474"/>
        <dbReference type="ChEBI" id="CHEBI:57279"/>
        <dbReference type="ChEBI" id="CHEBI:57792"/>
        <dbReference type="ChEBI" id="CHEBI:58589"/>
        <dbReference type="EC" id="2.6.99.2"/>
    </reaction>
</comment>
<feature type="binding site" evidence="4">
    <location>
        <position position="100"/>
    </location>
    <ligand>
        <name>1-deoxy-D-xylulose 5-phosphate</name>
        <dbReference type="ChEBI" id="CHEBI:57792"/>
    </ligand>
</feature>
<organism evidence="6 7">
    <name type="scientific">Limihaloglobus sulfuriphilus</name>
    <dbReference type="NCBI Taxonomy" id="1851148"/>
    <lineage>
        <taxon>Bacteria</taxon>
        <taxon>Pseudomonadati</taxon>
        <taxon>Planctomycetota</taxon>
        <taxon>Phycisphaerae</taxon>
        <taxon>Sedimentisphaerales</taxon>
        <taxon>Sedimentisphaeraceae</taxon>
        <taxon>Limihaloglobus</taxon>
    </lineage>
</organism>
<feature type="binding site" evidence="4">
    <location>
        <position position="7"/>
    </location>
    <ligand>
        <name>3-amino-2-oxopropyl phosphate</name>
        <dbReference type="ChEBI" id="CHEBI:57279"/>
    </ligand>
</feature>
<dbReference type="InterPro" id="IPR013785">
    <property type="entry name" value="Aldolase_TIM"/>
</dbReference>
<feature type="binding site" evidence="4">
    <location>
        <position position="50"/>
    </location>
    <ligand>
        <name>1-deoxy-D-xylulose 5-phosphate</name>
        <dbReference type="ChEBI" id="CHEBI:57792"/>
    </ligand>
</feature>
<gene>
    <name evidence="4 6" type="primary">pdxJ</name>
    <name evidence="6" type="ORF">SMSP2_01839</name>
</gene>
<keyword evidence="3 4" id="KW-0664">Pyridoxine biosynthesis</keyword>
<dbReference type="EMBL" id="CP019646">
    <property type="protein sequence ID" value="AQQ71465.1"/>
    <property type="molecule type" value="Genomic_DNA"/>
</dbReference>
<dbReference type="EC" id="2.6.99.2" evidence="4 5"/>
<comment type="function">
    <text evidence="4">Catalyzes the complicated ring closure reaction between the two acyclic compounds 1-deoxy-D-xylulose-5-phosphate (DXP) and 3-amino-2-oxopropyl phosphate (1-amino-acetone-3-phosphate or AAP) to form pyridoxine 5'-phosphate (PNP) and inorganic phosphate.</text>
</comment>
<name>A0A1Q2MFI0_9BACT</name>
<reference evidence="7" key="1">
    <citation type="submission" date="2017-02" db="EMBL/GenBank/DDBJ databases">
        <title>Comparative genomics and description of representatives of a novel lineage of planctomycetes thriving in anoxic sediments.</title>
        <authorList>
            <person name="Spring S."/>
            <person name="Bunk B."/>
            <person name="Sproer C."/>
        </authorList>
    </citation>
    <scope>NUCLEOTIDE SEQUENCE [LARGE SCALE GENOMIC DNA]</scope>
    <source>
        <strain evidence="7">SM-Chi-D1</strain>
    </source>
</reference>
<protein>
    <recommendedName>
        <fullName evidence="4 5">Pyridoxine 5'-phosphate synthase</fullName>
        <shortName evidence="4">PNP synthase</shortName>
        <ecNumber evidence="4 5">2.6.99.2</ecNumber>
    </recommendedName>
</protein>
<dbReference type="Pfam" id="PF03740">
    <property type="entry name" value="PdxJ"/>
    <property type="match status" value="1"/>
</dbReference>
<comment type="pathway">
    <text evidence="4">Cofactor biosynthesis; pyridoxine 5'-phosphate biosynthesis; pyridoxine 5'-phosphate from D-erythrose 4-phosphate: step 5/5.</text>
</comment>
<dbReference type="Proteomes" id="UP000188181">
    <property type="component" value="Chromosome"/>
</dbReference>
<feature type="active site" description="Proton acceptor" evidence="4">
    <location>
        <position position="43"/>
    </location>
</feature>
<dbReference type="InterPro" id="IPR036130">
    <property type="entry name" value="Pyridoxine-5'_phos_synth"/>
</dbReference>
<dbReference type="CDD" id="cd00003">
    <property type="entry name" value="PNPsynthase"/>
    <property type="match status" value="1"/>
</dbReference>
<evidence type="ECO:0000256" key="5">
    <source>
        <dbReference type="NCBIfam" id="TIGR00559"/>
    </source>
</evidence>
<feature type="binding site" evidence="4">
    <location>
        <position position="18"/>
    </location>
    <ligand>
        <name>3-amino-2-oxopropyl phosphate</name>
        <dbReference type="ChEBI" id="CHEBI:57279"/>
    </ligand>
</feature>
<evidence type="ECO:0000256" key="1">
    <source>
        <dbReference type="ARBA" id="ARBA00022490"/>
    </source>
</evidence>
<feature type="binding site" evidence="4">
    <location>
        <begin position="9"/>
        <end position="10"/>
    </location>
    <ligand>
        <name>1-deoxy-D-xylulose 5-phosphate</name>
        <dbReference type="ChEBI" id="CHEBI:57792"/>
    </ligand>
</feature>
<keyword evidence="7" id="KW-1185">Reference proteome</keyword>
<dbReference type="KEGG" id="pbas:SMSP2_01839"/>
<dbReference type="NCBIfam" id="NF003627">
    <property type="entry name" value="PRK05265.1-5"/>
    <property type="match status" value="1"/>
</dbReference>